<name>A0A068Y1F5_ECHMU</name>
<sequence>MYNREQINFDNAVSDNEAEAVGRAVLGEGEVQTYDMQRLIQFLLYLFGMFRSRCSRGCHSSQTSNSDTNSDIQEGEANARNSLEGAVGRAVLGEGEVQTYDMQRLIQFLLYLFGMFRSRCSRGCHSCHTCNSGTNCGLQASEAFASTANSSAVNTFECSKCAAASVGNSSPTEHAVRVNVEGARHSQFFRLNSSHLRLTTLGAFLLPRHSAAFTKINRNGYAFECSFPSTATTTIVVRGLFPEAVTSQMQGAESQVLRRSSQV</sequence>
<dbReference type="Proteomes" id="UP000017246">
    <property type="component" value="Unassembled WGS sequence"/>
</dbReference>
<gene>
    <name evidence="1" type="ORF">EmuJ_000336200</name>
</gene>
<dbReference type="AlphaFoldDB" id="A0A068Y1F5"/>
<evidence type="ECO:0000313" key="1">
    <source>
        <dbReference type="EMBL" id="CDS36281.1"/>
    </source>
</evidence>
<keyword evidence="2" id="KW-1185">Reference proteome</keyword>
<proteinExistence type="predicted"/>
<dbReference type="EMBL" id="LN902845">
    <property type="protein sequence ID" value="CDS36281.1"/>
    <property type="molecule type" value="Genomic_DNA"/>
</dbReference>
<reference evidence="1" key="1">
    <citation type="journal article" date="2013" name="Nature">
        <title>The genomes of four tapeworm species reveal adaptations to parasitism.</title>
        <authorList>
            <person name="Tsai I.J."/>
            <person name="Zarowiecki M."/>
            <person name="Holroyd N."/>
            <person name="Garciarrubio A."/>
            <person name="Sanchez-Flores A."/>
            <person name="Brooks K.L."/>
            <person name="Tracey A."/>
            <person name="Bobes R.J."/>
            <person name="Fragoso G."/>
            <person name="Sciutto E."/>
            <person name="Aslett M."/>
            <person name="Beasley H."/>
            <person name="Bennett H.M."/>
            <person name="Cai J."/>
            <person name="Camicia F."/>
            <person name="Clark R."/>
            <person name="Cucher M."/>
            <person name="De Silva N."/>
            <person name="Day T.A."/>
            <person name="Deplazes P."/>
            <person name="Estrada K."/>
            <person name="Fernandez C."/>
            <person name="Holland P.W."/>
            <person name="Hou J."/>
            <person name="Hu S."/>
            <person name="Huckvale T."/>
            <person name="Hung S.S."/>
            <person name="Kamenetzky L."/>
            <person name="Keane J.A."/>
            <person name="Kiss F."/>
            <person name="Koziol U."/>
            <person name="Lambert O."/>
            <person name="Liu K."/>
            <person name="Luo X."/>
            <person name="Luo Y."/>
            <person name="Macchiaroli N."/>
            <person name="Nichol S."/>
            <person name="Paps J."/>
            <person name="Parkinson J."/>
            <person name="Pouchkina-Stantcheva N."/>
            <person name="Riddiford N."/>
            <person name="Rosenzvit M."/>
            <person name="Salinas G."/>
            <person name="Wasmuth J.D."/>
            <person name="Zamanian M."/>
            <person name="Zheng Y."/>
            <person name="Cai X."/>
            <person name="Soberon X."/>
            <person name="Olson P.D."/>
            <person name="Laclette J.P."/>
            <person name="Brehm K."/>
            <person name="Berriman M."/>
            <person name="Garciarrubio A."/>
            <person name="Bobes R.J."/>
            <person name="Fragoso G."/>
            <person name="Sanchez-Flores A."/>
            <person name="Estrada K."/>
            <person name="Cevallos M.A."/>
            <person name="Morett E."/>
            <person name="Gonzalez V."/>
            <person name="Portillo T."/>
            <person name="Ochoa-Leyva A."/>
            <person name="Jose M.V."/>
            <person name="Sciutto E."/>
            <person name="Landa A."/>
            <person name="Jimenez L."/>
            <person name="Valdes V."/>
            <person name="Carrero J.C."/>
            <person name="Larralde C."/>
            <person name="Morales-Montor J."/>
            <person name="Limon-Lason J."/>
            <person name="Soberon X."/>
            <person name="Laclette J.P."/>
        </authorList>
    </citation>
    <scope>NUCLEOTIDE SEQUENCE [LARGE SCALE GENOMIC DNA]</scope>
</reference>
<protein>
    <submittedName>
        <fullName evidence="1">Expressed protein</fullName>
    </submittedName>
</protein>
<accession>A0A068Y1F5</accession>
<evidence type="ECO:0000313" key="2">
    <source>
        <dbReference type="Proteomes" id="UP000017246"/>
    </source>
</evidence>
<organism evidence="1 2">
    <name type="scientific">Echinococcus multilocularis</name>
    <name type="common">Fox tapeworm</name>
    <dbReference type="NCBI Taxonomy" id="6211"/>
    <lineage>
        <taxon>Eukaryota</taxon>
        <taxon>Metazoa</taxon>
        <taxon>Spiralia</taxon>
        <taxon>Lophotrochozoa</taxon>
        <taxon>Platyhelminthes</taxon>
        <taxon>Cestoda</taxon>
        <taxon>Eucestoda</taxon>
        <taxon>Cyclophyllidea</taxon>
        <taxon>Taeniidae</taxon>
        <taxon>Echinococcus</taxon>
    </lineage>
</organism>
<reference evidence="1" key="2">
    <citation type="submission" date="2015-11" db="EMBL/GenBank/DDBJ databases">
        <authorList>
            <person name="Zhang Y."/>
            <person name="Guo Z."/>
        </authorList>
    </citation>
    <scope>NUCLEOTIDE SEQUENCE</scope>
</reference>